<comment type="caution">
    <text evidence="1">The sequence shown here is derived from an EMBL/GenBank/DDBJ whole genome shotgun (WGS) entry which is preliminary data.</text>
</comment>
<accession>A0ABU5RJM6</accession>
<dbReference type="EMBL" id="JAYFSI010000014">
    <property type="protein sequence ID" value="MEA5366020.1"/>
    <property type="molecule type" value="Genomic_DNA"/>
</dbReference>
<evidence type="ECO:0000313" key="1">
    <source>
        <dbReference type="EMBL" id="MEA5366020.1"/>
    </source>
</evidence>
<dbReference type="RefSeq" id="WP_323334976.1">
    <property type="nucleotide sequence ID" value="NZ_JAYFSI010000014.1"/>
</dbReference>
<dbReference type="Proteomes" id="UP001304298">
    <property type="component" value="Unassembled WGS sequence"/>
</dbReference>
<protein>
    <submittedName>
        <fullName evidence="1">Tetratricopeptide repeat protein</fullName>
    </submittedName>
</protein>
<reference evidence="1 2" key="1">
    <citation type="submission" date="2023-12" db="EMBL/GenBank/DDBJ databases">
        <title>Amycolatopsis sp. V23-08.</title>
        <authorList>
            <person name="Somphong A."/>
        </authorList>
    </citation>
    <scope>NUCLEOTIDE SEQUENCE [LARGE SCALE GENOMIC DNA]</scope>
    <source>
        <strain evidence="1 2">V23-08</strain>
    </source>
</reference>
<dbReference type="Gene3D" id="1.25.40.10">
    <property type="entry name" value="Tetratricopeptide repeat domain"/>
    <property type="match status" value="2"/>
</dbReference>
<evidence type="ECO:0000313" key="2">
    <source>
        <dbReference type="Proteomes" id="UP001304298"/>
    </source>
</evidence>
<dbReference type="InterPro" id="IPR011990">
    <property type="entry name" value="TPR-like_helical_dom_sf"/>
</dbReference>
<sequence length="293" mass="32685">MDVQRLRGEITWLHAKLDRKRKRDSIEALELRQDIGERLLELRDPATEAWLREMVADQGRVFGPRNVIALTSWYGIASRCEEAGRVDEALALYAWLQGAYAYVLGQEHPMVHHCRVAAASTLHRAGRYAAAIDAYRAVVEPPVDVLLWIASAQAELGRFDEAEQTLREAGPALHDDVQAIRQEIQALLGAPGPWITALREQPQDPDDPVKVRAELAYALFLNGEFAEAASLAESVLQERLVFPGPEDRLTWESRLLLSRVLTETDRLADADHYARAVLAAGPFPPGHPVLLRA</sequence>
<proteinExistence type="predicted"/>
<dbReference type="Pfam" id="PF14559">
    <property type="entry name" value="TPR_19"/>
    <property type="match status" value="1"/>
</dbReference>
<organism evidence="1 2">
    <name type="scientific">Amycolatopsis heterodermiae</name>
    <dbReference type="NCBI Taxonomy" id="3110235"/>
    <lineage>
        <taxon>Bacteria</taxon>
        <taxon>Bacillati</taxon>
        <taxon>Actinomycetota</taxon>
        <taxon>Actinomycetes</taxon>
        <taxon>Pseudonocardiales</taxon>
        <taxon>Pseudonocardiaceae</taxon>
        <taxon>Amycolatopsis</taxon>
    </lineage>
</organism>
<dbReference type="SUPFAM" id="SSF48452">
    <property type="entry name" value="TPR-like"/>
    <property type="match status" value="2"/>
</dbReference>
<name>A0ABU5RJM6_9PSEU</name>
<keyword evidence="2" id="KW-1185">Reference proteome</keyword>
<gene>
    <name evidence="1" type="ORF">VA596_41285</name>
</gene>